<protein>
    <submittedName>
        <fullName evidence="2">Uncharacterized protein</fullName>
    </submittedName>
</protein>
<dbReference type="AlphaFoldDB" id="A0A9E7AG70"/>
<evidence type="ECO:0000313" key="2">
    <source>
        <dbReference type="EMBL" id="UQF80075.1"/>
    </source>
</evidence>
<evidence type="ECO:0000256" key="1">
    <source>
        <dbReference type="SAM" id="Phobius"/>
    </source>
</evidence>
<accession>A0A9E7AG70</accession>
<organism evidence="2 3">
    <name type="scientific">Actinomyces graevenitzii</name>
    <dbReference type="NCBI Taxonomy" id="55565"/>
    <lineage>
        <taxon>Bacteria</taxon>
        <taxon>Bacillati</taxon>
        <taxon>Actinomycetota</taxon>
        <taxon>Actinomycetes</taxon>
        <taxon>Actinomycetales</taxon>
        <taxon>Actinomycetaceae</taxon>
        <taxon>Actinomyces</taxon>
    </lineage>
</organism>
<feature type="transmembrane region" description="Helical" evidence="1">
    <location>
        <begin position="76"/>
        <end position="98"/>
    </location>
</feature>
<keyword evidence="1" id="KW-0812">Transmembrane</keyword>
<evidence type="ECO:0000313" key="3">
    <source>
        <dbReference type="Proteomes" id="UP000830236"/>
    </source>
</evidence>
<dbReference type="KEGG" id="agh:M3I41_02000"/>
<dbReference type="Proteomes" id="UP000830236">
    <property type="component" value="Chromosome"/>
</dbReference>
<keyword evidence="1" id="KW-1133">Transmembrane helix</keyword>
<name>A0A9E7AG70_9ACTO</name>
<dbReference type="EMBL" id="CP097095">
    <property type="protein sequence ID" value="UQF80075.1"/>
    <property type="molecule type" value="Genomic_DNA"/>
</dbReference>
<gene>
    <name evidence="2" type="ORF">M3I41_02000</name>
</gene>
<reference evidence="2" key="1">
    <citation type="submission" date="2022-05" db="EMBL/GenBank/DDBJ databases">
        <title>Using nanopore sequencing to obtain complete genomes from saliva samples.</title>
        <authorList>
            <person name="Baker J.L."/>
        </authorList>
    </citation>
    <scope>NUCLEOTIDE SEQUENCE</scope>
    <source>
        <strain evidence="2">JCVI-JB-Ag32</strain>
    </source>
</reference>
<sequence length="104" mass="11790">MSNSKFPDSSNYMPVVDSNNLTLSAVTKLSAWHPFVHLFIIYATIQYNLLDGTVSKIDAAVRKHPRFFSFCRKADAIFTSVICLLFVALAVILLWKLLYATIKF</sequence>
<proteinExistence type="predicted"/>
<keyword evidence="1" id="KW-0472">Membrane</keyword>